<dbReference type="AlphaFoldDB" id="A0A9E9LXF0"/>
<organism evidence="11 12">
    <name type="scientific">Oxalobacter vibrioformis</name>
    <dbReference type="NCBI Taxonomy" id="933080"/>
    <lineage>
        <taxon>Bacteria</taxon>
        <taxon>Pseudomonadati</taxon>
        <taxon>Pseudomonadota</taxon>
        <taxon>Betaproteobacteria</taxon>
        <taxon>Burkholderiales</taxon>
        <taxon>Oxalobacteraceae</taxon>
        <taxon>Oxalobacter</taxon>
    </lineage>
</organism>
<dbReference type="PROSITE" id="PS50881">
    <property type="entry name" value="S5_DSRBD"/>
    <property type="match status" value="1"/>
</dbReference>
<dbReference type="HAMAP" id="MF_01307_B">
    <property type="entry name" value="Ribosomal_uS5_B"/>
    <property type="match status" value="1"/>
</dbReference>
<dbReference type="InterPro" id="IPR013810">
    <property type="entry name" value="Ribosomal_uS5_N"/>
</dbReference>
<dbReference type="InterPro" id="IPR000851">
    <property type="entry name" value="Ribosomal_uS5"/>
</dbReference>
<dbReference type="KEGG" id="ovb:NB640_07935"/>
<dbReference type="FunFam" id="3.30.230.10:FF:000002">
    <property type="entry name" value="30S ribosomal protein S5"/>
    <property type="match status" value="1"/>
</dbReference>
<dbReference type="InterPro" id="IPR020568">
    <property type="entry name" value="Ribosomal_Su5_D2-typ_SF"/>
</dbReference>
<keyword evidence="6 8" id="KW-0687">Ribonucleoprotein</keyword>
<sequence>MAKMQQKMQNERPDDGLREKMISINRVTKVVKGGRIMGFSALTVVGDGDGRIGMGKGKSKEVPIAVQKAMEEARRNMIKVTLKDGTLQHTITGKHGASKVMLNPAKQGTGVIAGGAMRAMFEVLGVTNVVAKSFGSSNPYNMVRATMNALASMNTPSEIAGKRGKSVEEIVG</sequence>
<dbReference type="NCBIfam" id="TIGR01021">
    <property type="entry name" value="rpsE_bact"/>
    <property type="match status" value="1"/>
</dbReference>
<evidence type="ECO:0000313" key="12">
    <source>
        <dbReference type="Proteomes" id="UP001156215"/>
    </source>
</evidence>
<comment type="similarity">
    <text evidence="2 8 9">Belongs to the universal ribosomal protein uS5 family.</text>
</comment>
<dbReference type="GO" id="GO:0003735">
    <property type="term" value="F:structural constituent of ribosome"/>
    <property type="evidence" value="ECO:0007669"/>
    <property type="project" value="UniProtKB-UniRule"/>
</dbReference>
<name>A0A9E9LXF0_9BURK</name>
<evidence type="ECO:0000256" key="2">
    <source>
        <dbReference type="ARBA" id="ARBA00008945"/>
    </source>
</evidence>
<dbReference type="SUPFAM" id="SSF54768">
    <property type="entry name" value="dsRNA-binding domain-like"/>
    <property type="match status" value="1"/>
</dbReference>
<dbReference type="Proteomes" id="UP001156215">
    <property type="component" value="Chromosome"/>
</dbReference>
<accession>A0A9E9LXF0</accession>
<comment type="domain">
    <text evidence="8">The N-terminal domain interacts with the head of the 30S subunit; the C-terminal domain interacts with the body and contacts protein S4. The interaction surface between S4 and S5 is involved in control of translational fidelity.</text>
</comment>
<dbReference type="EMBL" id="CP098242">
    <property type="protein sequence ID" value="WAW09204.1"/>
    <property type="molecule type" value="Genomic_DNA"/>
</dbReference>
<feature type="domain" description="S5 DRBM" evidence="10">
    <location>
        <begin position="17"/>
        <end position="80"/>
    </location>
</feature>
<evidence type="ECO:0000256" key="9">
    <source>
        <dbReference type="RuleBase" id="RU003823"/>
    </source>
</evidence>
<comment type="subunit">
    <text evidence="8">Part of the 30S ribosomal subunit. Contacts proteins S4 and S8.</text>
</comment>
<keyword evidence="4 8" id="KW-0694">RNA-binding</keyword>
<evidence type="ECO:0000256" key="8">
    <source>
        <dbReference type="HAMAP-Rule" id="MF_01307"/>
    </source>
</evidence>
<comment type="function">
    <text evidence="1 8">Located at the back of the 30S subunit body where it stabilizes the conformation of the head with respect to the body.</text>
</comment>
<dbReference type="FunFam" id="3.30.160.20:FF:000001">
    <property type="entry name" value="30S ribosomal protein S5"/>
    <property type="match status" value="1"/>
</dbReference>
<dbReference type="GO" id="GO:0015935">
    <property type="term" value="C:small ribosomal subunit"/>
    <property type="evidence" value="ECO:0007669"/>
    <property type="project" value="InterPro"/>
</dbReference>
<evidence type="ECO:0000256" key="1">
    <source>
        <dbReference type="ARBA" id="ARBA00003093"/>
    </source>
</evidence>
<protein>
    <recommendedName>
        <fullName evidence="7 8">Small ribosomal subunit protein uS5</fullName>
    </recommendedName>
</protein>
<proteinExistence type="inferred from homology"/>
<evidence type="ECO:0000256" key="5">
    <source>
        <dbReference type="ARBA" id="ARBA00022980"/>
    </source>
</evidence>
<evidence type="ECO:0000256" key="4">
    <source>
        <dbReference type="ARBA" id="ARBA00022884"/>
    </source>
</evidence>
<dbReference type="PANTHER" id="PTHR48432">
    <property type="entry name" value="S5 DRBM DOMAIN-CONTAINING PROTEIN"/>
    <property type="match status" value="1"/>
</dbReference>
<dbReference type="InterPro" id="IPR014721">
    <property type="entry name" value="Ribsml_uS5_D2-typ_fold_subgr"/>
</dbReference>
<dbReference type="InterPro" id="IPR005712">
    <property type="entry name" value="Ribosomal_uS5_bac-type"/>
</dbReference>
<comment type="function">
    <text evidence="8">With S4 and S12 plays an important role in translational accuracy.</text>
</comment>
<keyword evidence="12" id="KW-1185">Reference proteome</keyword>
<evidence type="ECO:0000256" key="7">
    <source>
        <dbReference type="ARBA" id="ARBA00035255"/>
    </source>
</evidence>
<gene>
    <name evidence="8 11" type="primary">rpsE</name>
    <name evidence="11" type="ORF">NB640_07935</name>
</gene>
<dbReference type="GO" id="GO:0019843">
    <property type="term" value="F:rRNA binding"/>
    <property type="evidence" value="ECO:0007669"/>
    <property type="project" value="UniProtKB-UniRule"/>
</dbReference>
<evidence type="ECO:0000259" key="10">
    <source>
        <dbReference type="PROSITE" id="PS50881"/>
    </source>
</evidence>
<evidence type="ECO:0000256" key="3">
    <source>
        <dbReference type="ARBA" id="ARBA00022730"/>
    </source>
</evidence>
<reference evidence="11" key="1">
    <citation type="journal article" date="2022" name="Front. Microbiol.">
        <title>New perspectives on an old grouping: The genomic and phenotypic variability of Oxalobacter formigenes and the implications for calcium oxalate stone prevention.</title>
        <authorList>
            <person name="Chmiel J.A."/>
            <person name="Carr C."/>
            <person name="Stuivenberg G.A."/>
            <person name="Venema R."/>
            <person name="Chanyi R.M."/>
            <person name="Al K.F."/>
            <person name="Giguere D."/>
            <person name="Say H."/>
            <person name="Akouris P.P."/>
            <person name="Dominguez Romero S.A."/>
            <person name="Kwong A."/>
            <person name="Tai V."/>
            <person name="Koval S.F."/>
            <person name="Razvi H."/>
            <person name="Bjazevic J."/>
            <person name="Burton J.P."/>
        </authorList>
    </citation>
    <scope>NUCLEOTIDE SEQUENCE</scope>
    <source>
        <strain evidence="11">WoOx3</strain>
    </source>
</reference>
<dbReference type="Gene3D" id="3.30.160.20">
    <property type="match status" value="1"/>
</dbReference>
<keyword evidence="5 8" id="KW-0689">Ribosomal protein</keyword>
<dbReference type="RefSeq" id="WP_269308197.1">
    <property type="nucleotide sequence ID" value="NZ_CP098242.1"/>
</dbReference>
<evidence type="ECO:0000313" key="11">
    <source>
        <dbReference type="EMBL" id="WAW09204.1"/>
    </source>
</evidence>
<dbReference type="InterPro" id="IPR018192">
    <property type="entry name" value="Ribosomal_uS5_N_CS"/>
</dbReference>
<dbReference type="Pfam" id="PF00333">
    <property type="entry name" value="Ribosomal_S5"/>
    <property type="match status" value="1"/>
</dbReference>
<dbReference type="GO" id="GO:0005737">
    <property type="term" value="C:cytoplasm"/>
    <property type="evidence" value="ECO:0007669"/>
    <property type="project" value="UniProtKB-ARBA"/>
</dbReference>
<keyword evidence="3 8" id="KW-0699">rRNA-binding</keyword>
<dbReference type="GO" id="GO:0042254">
    <property type="term" value="P:ribosome biogenesis"/>
    <property type="evidence" value="ECO:0007669"/>
    <property type="project" value="UniProtKB-ARBA"/>
</dbReference>
<dbReference type="PROSITE" id="PS00585">
    <property type="entry name" value="RIBOSOMAL_S5"/>
    <property type="match status" value="1"/>
</dbReference>
<dbReference type="InterPro" id="IPR005324">
    <property type="entry name" value="Ribosomal_uS5_C"/>
</dbReference>
<evidence type="ECO:0000256" key="6">
    <source>
        <dbReference type="ARBA" id="ARBA00023274"/>
    </source>
</evidence>
<dbReference type="Pfam" id="PF03719">
    <property type="entry name" value="Ribosomal_S5_C"/>
    <property type="match status" value="1"/>
</dbReference>
<dbReference type="SUPFAM" id="SSF54211">
    <property type="entry name" value="Ribosomal protein S5 domain 2-like"/>
    <property type="match status" value="1"/>
</dbReference>
<dbReference type="PANTHER" id="PTHR48432:SF1">
    <property type="entry name" value="S5 DRBM DOMAIN-CONTAINING PROTEIN"/>
    <property type="match status" value="1"/>
</dbReference>
<dbReference type="Gene3D" id="3.30.230.10">
    <property type="match status" value="1"/>
</dbReference>
<dbReference type="GO" id="GO:0006412">
    <property type="term" value="P:translation"/>
    <property type="evidence" value="ECO:0007669"/>
    <property type="project" value="UniProtKB-UniRule"/>
</dbReference>